<evidence type="ECO:0000256" key="4">
    <source>
        <dbReference type="ARBA" id="ARBA00022842"/>
    </source>
</evidence>
<comment type="cofactor">
    <cofactor evidence="1 6">
        <name>Mg(2+)</name>
        <dbReference type="ChEBI" id="CHEBI:18420"/>
    </cofactor>
</comment>
<evidence type="ECO:0000313" key="8">
    <source>
        <dbReference type="Proteomes" id="UP001498398"/>
    </source>
</evidence>
<dbReference type="Pfam" id="PF19086">
    <property type="entry name" value="Terpene_syn_C_2"/>
    <property type="match status" value="1"/>
</dbReference>
<evidence type="ECO:0000256" key="5">
    <source>
        <dbReference type="ARBA" id="ARBA00023239"/>
    </source>
</evidence>
<name>A0ABR1JID9_9AGAR</name>
<dbReference type="Proteomes" id="UP001498398">
    <property type="component" value="Unassembled WGS sequence"/>
</dbReference>
<dbReference type="InterPro" id="IPR008949">
    <property type="entry name" value="Isoprenoid_synthase_dom_sf"/>
</dbReference>
<dbReference type="PANTHER" id="PTHR35201">
    <property type="entry name" value="TERPENE SYNTHASE"/>
    <property type="match status" value="1"/>
</dbReference>
<dbReference type="EC" id="4.2.3.-" evidence="6"/>
<evidence type="ECO:0000256" key="3">
    <source>
        <dbReference type="ARBA" id="ARBA00022723"/>
    </source>
</evidence>
<keyword evidence="8" id="KW-1185">Reference proteome</keyword>
<dbReference type="Gene3D" id="1.10.600.10">
    <property type="entry name" value="Farnesyl Diphosphate Synthase"/>
    <property type="match status" value="1"/>
</dbReference>
<comment type="caution">
    <text evidence="7">The sequence shown here is derived from an EMBL/GenBank/DDBJ whole genome shotgun (WGS) entry which is preliminary data.</text>
</comment>
<evidence type="ECO:0000256" key="2">
    <source>
        <dbReference type="ARBA" id="ARBA00006333"/>
    </source>
</evidence>
<dbReference type="SFLD" id="SFLDS00005">
    <property type="entry name" value="Isoprenoid_Synthase_Type_I"/>
    <property type="match status" value="1"/>
</dbReference>
<proteinExistence type="inferred from homology"/>
<dbReference type="PANTHER" id="PTHR35201:SF4">
    <property type="entry name" value="BETA-PINACENE SYNTHASE-RELATED"/>
    <property type="match status" value="1"/>
</dbReference>
<accession>A0ABR1JID9</accession>
<sequence>MTPTTATQTSSYFVLPDLVSHCPYPLRINPHCSKIAYQSEQWLLAHANHTEKKRKAFLGLKAGELTAACYSRVEPYQLRVCDDFMNFLFNLDDWLDEFDVEGTFGMAECCIGVMHDPVGFQTDKRAGMMTKDFFGRLKATSGPANIQRFIHTMQLFFDAVAQQASDRARGFIPDLESYITVRRNTSGCKPCFVLTAWSADFELPEEVATHPVITTLEDAANDLITWSNDIFSYNVEQSRNDKHNMICVVMEQQRVALQEAVDFVGNLCKESIERFEAAKTGLPSWSSEVDRNVQIYIEGLQDWIVGSLHWSFDTQRYFGELGQDVKRKRIVTLLPRKDR</sequence>
<protein>
    <recommendedName>
        <fullName evidence="6">Terpene synthase</fullName>
        <ecNumber evidence="6">4.2.3.-</ecNumber>
    </recommendedName>
</protein>
<comment type="similarity">
    <text evidence="2 6">Belongs to the terpene synthase family.</text>
</comment>
<dbReference type="EMBL" id="JBANRG010000012">
    <property type="protein sequence ID" value="KAK7461847.1"/>
    <property type="molecule type" value="Genomic_DNA"/>
</dbReference>
<evidence type="ECO:0000256" key="1">
    <source>
        <dbReference type="ARBA" id="ARBA00001946"/>
    </source>
</evidence>
<keyword evidence="4 6" id="KW-0460">Magnesium</keyword>
<gene>
    <name evidence="7" type="ORF">VKT23_008277</name>
</gene>
<reference evidence="7 8" key="1">
    <citation type="submission" date="2024-01" db="EMBL/GenBank/DDBJ databases">
        <title>A draft genome for the cacao thread blight pathogen Marasmiellus scandens.</title>
        <authorList>
            <person name="Baruah I.K."/>
            <person name="Leung J."/>
            <person name="Bukari Y."/>
            <person name="Amoako-Attah I."/>
            <person name="Meinhardt L.W."/>
            <person name="Bailey B.A."/>
            <person name="Cohen S.P."/>
        </authorList>
    </citation>
    <scope>NUCLEOTIDE SEQUENCE [LARGE SCALE GENOMIC DNA]</scope>
    <source>
        <strain evidence="7 8">GH-19</strain>
    </source>
</reference>
<organism evidence="7 8">
    <name type="scientific">Marasmiellus scandens</name>
    <dbReference type="NCBI Taxonomy" id="2682957"/>
    <lineage>
        <taxon>Eukaryota</taxon>
        <taxon>Fungi</taxon>
        <taxon>Dikarya</taxon>
        <taxon>Basidiomycota</taxon>
        <taxon>Agaricomycotina</taxon>
        <taxon>Agaricomycetes</taxon>
        <taxon>Agaricomycetidae</taxon>
        <taxon>Agaricales</taxon>
        <taxon>Marasmiineae</taxon>
        <taxon>Omphalotaceae</taxon>
        <taxon>Marasmiellus</taxon>
    </lineage>
</organism>
<dbReference type="SUPFAM" id="SSF48576">
    <property type="entry name" value="Terpenoid synthases"/>
    <property type="match status" value="1"/>
</dbReference>
<dbReference type="InterPro" id="IPR034686">
    <property type="entry name" value="Terpene_cyclase-like_2"/>
</dbReference>
<evidence type="ECO:0000256" key="6">
    <source>
        <dbReference type="RuleBase" id="RU366034"/>
    </source>
</evidence>
<keyword evidence="5 6" id="KW-0456">Lyase</keyword>
<dbReference type="SFLD" id="SFLDG01020">
    <property type="entry name" value="Terpene_Cyclase_Like_2"/>
    <property type="match status" value="1"/>
</dbReference>
<keyword evidence="3 6" id="KW-0479">Metal-binding</keyword>
<evidence type="ECO:0000313" key="7">
    <source>
        <dbReference type="EMBL" id="KAK7461847.1"/>
    </source>
</evidence>